<keyword evidence="2" id="KW-0812">Transmembrane</keyword>
<proteinExistence type="predicted"/>
<reference evidence="4" key="1">
    <citation type="journal article" date="2011" name="Stand. Genomic Sci.">
        <title>Genome sequence of the filamentous, gliding Thiothrix nivea neotype strain (JP2(T)).</title>
        <authorList>
            <person name="Lapidus A."/>
            <person name="Nolan M."/>
            <person name="Lucas S."/>
            <person name="Glavina Del Rio T."/>
            <person name="Tice H."/>
            <person name="Cheng J.F."/>
            <person name="Tapia R."/>
            <person name="Han C."/>
            <person name="Goodwin L."/>
            <person name="Pitluck S."/>
            <person name="Liolios K."/>
            <person name="Pagani I."/>
            <person name="Ivanova N."/>
            <person name="Huntemann M."/>
            <person name="Mavromatis K."/>
            <person name="Mikhailova N."/>
            <person name="Pati A."/>
            <person name="Chen A."/>
            <person name="Palaniappan K."/>
            <person name="Land M."/>
            <person name="Brambilla E.M."/>
            <person name="Rohde M."/>
            <person name="Abt B."/>
            <person name="Verbarg S."/>
            <person name="Goker M."/>
            <person name="Bristow J."/>
            <person name="Eisen J.A."/>
            <person name="Markowitz V."/>
            <person name="Hugenholtz P."/>
            <person name="Kyrpides N.C."/>
            <person name="Klenk H.P."/>
            <person name="Woyke T."/>
        </authorList>
    </citation>
    <scope>NUCLEOTIDE SEQUENCE [LARGE SCALE GENOMIC DNA]</scope>
    <source>
        <strain evidence="4">ATCC 35100 / DSM 5205 / JP2</strain>
    </source>
</reference>
<dbReference type="Pfam" id="PF09955">
    <property type="entry name" value="DUF2189"/>
    <property type="match status" value="1"/>
</dbReference>
<gene>
    <name evidence="3" type="ORF">Thini_0772</name>
</gene>
<dbReference type="OrthoDB" id="5621705at2"/>
<organism evidence="3 4">
    <name type="scientific">Thiothrix nivea (strain ATCC 35100 / DSM 5205 / JP2)</name>
    <dbReference type="NCBI Taxonomy" id="870187"/>
    <lineage>
        <taxon>Bacteria</taxon>
        <taxon>Pseudomonadati</taxon>
        <taxon>Pseudomonadota</taxon>
        <taxon>Gammaproteobacteria</taxon>
        <taxon>Thiotrichales</taxon>
        <taxon>Thiotrichaceae</taxon>
        <taxon>Thiothrix</taxon>
    </lineage>
</organism>
<keyword evidence="4" id="KW-1185">Reference proteome</keyword>
<evidence type="ECO:0000313" key="4">
    <source>
        <dbReference type="Proteomes" id="UP000005317"/>
    </source>
</evidence>
<dbReference type="Proteomes" id="UP000005317">
    <property type="component" value="Unassembled WGS sequence"/>
</dbReference>
<evidence type="ECO:0000256" key="2">
    <source>
        <dbReference type="SAM" id="Phobius"/>
    </source>
</evidence>
<feature type="transmembrane region" description="Helical" evidence="2">
    <location>
        <begin position="79"/>
        <end position="103"/>
    </location>
</feature>
<evidence type="ECO:0000313" key="3">
    <source>
        <dbReference type="EMBL" id="EIJ33408.1"/>
    </source>
</evidence>
<sequence>MSPTEETRNNDQAPEIGENTRTRPFVAPCRQLAPTAPLRWLKQGLQDFKQAPLLSMIYGSLFMLASWLIALWSWQVGSFTMLIVLFAAFVFLGPALAMGLYSVSCQLDRGMKPRIGFCLSQGRKRLGNQMVFAFALLVIFLVWARAAAIVNIFLPMAREPNFNEMLTFLIIGSVVGLLFSVVVYCASVFSLPMIMDREVDAITAVLTSVNAVLRNKTAMLLWALIILGSVVLGFLTLFLAFVVTLPVIGYASWRGYRETIIGDEWPQDPDTAA</sequence>
<feature type="region of interest" description="Disordered" evidence="1">
    <location>
        <begin position="1"/>
        <end position="20"/>
    </location>
</feature>
<evidence type="ECO:0000256" key="1">
    <source>
        <dbReference type="SAM" id="MobiDB-lite"/>
    </source>
</evidence>
<accession>A0A656H9T9</accession>
<keyword evidence="2" id="KW-1133">Transmembrane helix</keyword>
<feature type="transmembrane region" description="Helical" evidence="2">
    <location>
        <begin position="166"/>
        <end position="189"/>
    </location>
</feature>
<evidence type="ECO:0008006" key="5">
    <source>
        <dbReference type="Google" id="ProtNLM"/>
    </source>
</evidence>
<feature type="transmembrane region" description="Helical" evidence="2">
    <location>
        <begin position="220"/>
        <end position="248"/>
    </location>
</feature>
<dbReference type="AlphaFoldDB" id="A0A656H9T9"/>
<feature type="transmembrane region" description="Helical" evidence="2">
    <location>
        <begin position="131"/>
        <end position="154"/>
    </location>
</feature>
<dbReference type="EMBL" id="JH651384">
    <property type="protein sequence ID" value="EIJ33408.1"/>
    <property type="molecule type" value="Genomic_DNA"/>
</dbReference>
<dbReference type="RefSeq" id="WP_002707360.1">
    <property type="nucleotide sequence ID" value="NZ_JH651384.1"/>
</dbReference>
<feature type="transmembrane region" description="Helical" evidence="2">
    <location>
        <begin position="51"/>
        <end position="73"/>
    </location>
</feature>
<dbReference type="InterPro" id="IPR018692">
    <property type="entry name" value="DUF2189"/>
</dbReference>
<protein>
    <recommendedName>
        <fullName evidence="5">Integral membrane protein</fullName>
    </recommendedName>
</protein>
<keyword evidence="2" id="KW-0472">Membrane</keyword>
<name>A0A656H9T9_THINJ</name>